<reference evidence="2" key="1">
    <citation type="journal article" date="2021" name="Open Biol.">
        <title>Shared evolutionary footprints suggest mitochondrial oxidative damage underlies multiple complex I losses in fungi.</title>
        <authorList>
            <person name="Schikora-Tamarit M.A."/>
            <person name="Marcet-Houben M."/>
            <person name="Nosek J."/>
            <person name="Gabaldon T."/>
        </authorList>
    </citation>
    <scope>NUCLEOTIDE SEQUENCE</scope>
    <source>
        <strain evidence="2">CBS6075</strain>
    </source>
</reference>
<dbReference type="EMBL" id="JAEUBE010000378">
    <property type="protein sequence ID" value="KAH3662236.1"/>
    <property type="molecule type" value="Genomic_DNA"/>
</dbReference>
<feature type="region of interest" description="Disordered" evidence="1">
    <location>
        <begin position="24"/>
        <end position="54"/>
    </location>
</feature>
<evidence type="ECO:0000313" key="3">
    <source>
        <dbReference type="Proteomes" id="UP000769157"/>
    </source>
</evidence>
<dbReference type="RefSeq" id="XP_046059325.1">
    <property type="nucleotide sequence ID" value="XM_046206673.1"/>
</dbReference>
<organism evidence="2 3">
    <name type="scientific">Ogataea philodendri</name>
    <dbReference type="NCBI Taxonomy" id="1378263"/>
    <lineage>
        <taxon>Eukaryota</taxon>
        <taxon>Fungi</taxon>
        <taxon>Dikarya</taxon>
        <taxon>Ascomycota</taxon>
        <taxon>Saccharomycotina</taxon>
        <taxon>Pichiomycetes</taxon>
        <taxon>Pichiales</taxon>
        <taxon>Pichiaceae</taxon>
        <taxon>Ogataea</taxon>
    </lineage>
</organism>
<protein>
    <submittedName>
        <fullName evidence="2">Uncharacterized protein</fullName>
    </submittedName>
</protein>
<evidence type="ECO:0000256" key="1">
    <source>
        <dbReference type="SAM" id="MobiDB-lite"/>
    </source>
</evidence>
<gene>
    <name evidence="2" type="ORF">OGAPHI_005484</name>
</gene>
<reference evidence="2" key="2">
    <citation type="submission" date="2021-01" db="EMBL/GenBank/DDBJ databases">
        <authorList>
            <person name="Schikora-Tamarit M.A."/>
        </authorList>
    </citation>
    <scope>NUCLEOTIDE SEQUENCE</scope>
    <source>
        <strain evidence="2">CBS6075</strain>
    </source>
</reference>
<evidence type="ECO:0000313" key="2">
    <source>
        <dbReference type="EMBL" id="KAH3662236.1"/>
    </source>
</evidence>
<name>A0A9P8T175_9ASCO</name>
<sequence length="298" mass="32081">MGALSGTARVCAFQRDRTASSSWPVASKTFPAGRRGGVQPAHSECPSGPSSERSARVHVQQAELGVSELAHVTAKEHRVVGLEHGDGCLFQIVHGGVDILNRLATFDVAELVHCVETLSVSWVVDQREVGGSVELENVFVEALWSGLDGVVVAKGVLVLPDDLVVGLWRNTQGEGQDIVDIAQHGLLGTVDVGGLLAGAKFPQNQRKLTQLVLDKTVQSPGVNGRGRVREHGLWDQAVRVDKIDHHVPLTTVVLGQTHEELDQSRVDVLVGTVNDTVEEPVALFELVVEKQVVLRQLE</sequence>
<accession>A0A9P8T175</accession>
<dbReference type="GeneID" id="70237448"/>
<comment type="caution">
    <text evidence="2">The sequence shown here is derived from an EMBL/GenBank/DDBJ whole genome shotgun (WGS) entry which is preliminary data.</text>
</comment>
<keyword evidence="3" id="KW-1185">Reference proteome</keyword>
<dbReference type="Proteomes" id="UP000769157">
    <property type="component" value="Unassembled WGS sequence"/>
</dbReference>
<proteinExistence type="predicted"/>
<dbReference type="AlphaFoldDB" id="A0A9P8T175"/>